<dbReference type="Pfam" id="PF13499">
    <property type="entry name" value="EF-hand_7"/>
    <property type="match status" value="2"/>
</dbReference>
<organism evidence="6 7">
    <name type="scientific">Chenopodium quinoa</name>
    <name type="common">Quinoa</name>
    <dbReference type="NCBI Taxonomy" id="63459"/>
    <lineage>
        <taxon>Eukaryota</taxon>
        <taxon>Viridiplantae</taxon>
        <taxon>Streptophyta</taxon>
        <taxon>Embryophyta</taxon>
        <taxon>Tracheophyta</taxon>
        <taxon>Spermatophyta</taxon>
        <taxon>Magnoliopsida</taxon>
        <taxon>eudicotyledons</taxon>
        <taxon>Gunneridae</taxon>
        <taxon>Pentapetalae</taxon>
        <taxon>Caryophyllales</taxon>
        <taxon>Chenopodiaceae</taxon>
        <taxon>Chenopodioideae</taxon>
        <taxon>Atripliceae</taxon>
        <taxon>Chenopodium</taxon>
    </lineage>
</organism>
<dbReference type="FunFam" id="1.10.238.10:FF:000089">
    <property type="entry name" value="calmodulin-like protein 3"/>
    <property type="match status" value="1"/>
</dbReference>
<dbReference type="CDD" id="cd00051">
    <property type="entry name" value="EFh"/>
    <property type="match status" value="1"/>
</dbReference>
<dbReference type="EnsemblPlants" id="AUR62003869-RA">
    <property type="protein sequence ID" value="AUR62003869-RA:cds"/>
    <property type="gene ID" value="AUR62003869"/>
</dbReference>
<dbReference type="InterPro" id="IPR039647">
    <property type="entry name" value="EF_hand_pair_protein_CML-like"/>
</dbReference>
<reference evidence="6" key="2">
    <citation type="submission" date="2021-03" db="UniProtKB">
        <authorList>
            <consortium name="EnsemblPlants"/>
        </authorList>
    </citation>
    <scope>IDENTIFICATION</scope>
</reference>
<reference evidence="6" key="1">
    <citation type="journal article" date="2017" name="Nature">
        <title>The genome of Chenopodium quinoa.</title>
        <authorList>
            <person name="Jarvis D.E."/>
            <person name="Ho Y.S."/>
            <person name="Lightfoot D.J."/>
            <person name="Schmoeckel S.M."/>
            <person name="Li B."/>
            <person name="Borm T.J.A."/>
            <person name="Ohyanagi H."/>
            <person name="Mineta K."/>
            <person name="Michell C.T."/>
            <person name="Saber N."/>
            <person name="Kharbatia N.M."/>
            <person name="Rupper R.R."/>
            <person name="Sharp A.R."/>
            <person name="Dally N."/>
            <person name="Boughton B.A."/>
            <person name="Woo Y.H."/>
            <person name="Gao G."/>
            <person name="Schijlen E.G.W.M."/>
            <person name="Guo X."/>
            <person name="Momin A.A."/>
            <person name="Negrao S."/>
            <person name="Al-Babili S."/>
            <person name="Gehring C."/>
            <person name="Roessner U."/>
            <person name="Jung C."/>
            <person name="Murphy K."/>
            <person name="Arold S.T."/>
            <person name="Gojobori T."/>
            <person name="van der Linden C.G."/>
            <person name="van Loo E.N."/>
            <person name="Jellen E.N."/>
            <person name="Maughan P.J."/>
            <person name="Tester M."/>
        </authorList>
    </citation>
    <scope>NUCLEOTIDE SEQUENCE [LARGE SCALE GENOMIC DNA]</scope>
    <source>
        <strain evidence="6">cv. PI 614886</strain>
    </source>
</reference>
<evidence type="ECO:0000256" key="4">
    <source>
        <dbReference type="ARBA" id="ARBA00022837"/>
    </source>
</evidence>
<feature type="domain" description="EF-hand" evidence="5">
    <location>
        <begin position="108"/>
        <end position="143"/>
    </location>
</feature>
<keyword evidence="7" id="KW-1185">Reference proteome</keyword>
<dbReference type="PANTHER" id="PTHR10891">
    <property type="entry name" value="EF-HAND CALCIUM-BINDING DOMAIN CONTAINING PROTEIN"/>
    <property type="match status" value="1"/>
</dbReference>
<dbReference type="GO" id="GO:0005509">
    <property type="term" value="F:calcium ion binding"/>
    <property type="evidence" value="ECO:0007669"/>
    <property type="project" value="InterPro"/>
</dbReference>
<evidence type="ECO:0000256" key="3">
    <source>
        <dbReference type="ARBA" id="ARBA00022737"/>
    </source>
</evidence>
<dbReference type="AlphaFoldDB" id="A0A803KXW0"/>
<feature type="domain" description="EF-hand" evidence="5">
    <location>
        <begin position="72"/>
        <end position="107"/>
    </location>
</feature>
<dbReference type="Proteomes" id="UP000596660">
    <property type="component" value="Unplaced"/>
</dbReference>
<dbReference type="Gramene" id="AUR62003869-RA">
    <property type="protein sequence ID" value="AUR62003869-RA:cds"/>
    <property type="gene ID" value="AUR62003869"/>
</dbReference>
<comment type="function">
    <text evidence="1">Potential calcium sensor.</text>
</comment>
<dbReference type="PROSITE" id="PS00018">
    <property type="entry name" value="EF_HAND_1"/>
    <property type="match status" value="3"/>
</dbReference>
<proteinExistence type="predicted"/>
<feature type="domain" description="EF-hand" evidence="5">
    <location>
        <begin position="1"/>
        <end position="34"/>
    </location>
</feature>
<keyword evidence="2" id="KW-0479">Metal-binding</keyword>
<dbReference type="SMART" id="SM00054">
    <property type="entry name" value="EFh"/>
    <property type="match status" value="4"/>
</dbReference>
<dbReference type="SUPFAM" id="SSF47473">
    <property type="entry name" value="EF-hand"/>
    <property type="match status" value="1"/>
</dbReference>
<feature type="domain" description="EF-hand" evidence="5">
    <location>
        <begin position="39"/>
        <end position="67"/>
    </location>
</feature>
<keyword evidence="4" id="KW-0106">Calcium</keyword>
<dbReference type="PROSITE" id="PS50222">
    <property type="entry name" value="EF_HAND_2"/>
    <property type="match status" value="4"/>
</dbReference>
<dbReference type="Gene3D" id="1.10.238.10">
    <property type="entry name" value="EF-hand"/>
    <property type="match status" value="2"/>
</dbReference>
<accession>A0A803KXW0</accession>
<dbReference type="OMA" id="ICDNDAV"/>
<dbReference type="InterPro" id="IPR018247">
    <property type="entry name" value="EF_Hand_1_Ca_BS"/>
</dbReference>
<evidence type="ECO:0000256" key="1">
    <source>
        <dbReference type="ARBA" id="ARBA00003291"/>
    </source>
</evidence>
<sequence>MQEMKRVFETYDRNKDGKISKEEFKAMLRAINGKGVTVNSDVEAANAFQVADKDGDGFIDFKEFMELHNNKVKSKDIESAFRIFDSDGDGKISAKELMEVLRRMGQMYSLESCNKMIREVDNDGDGLINLAEFTTMMTTTLKFTT</sequence>
<evidence type="ECO:0000259" key="5">
    <source>
        <dbReference type="PROSITE" id="PS50222"/>
    </source>
</evidence>
<dbReference type="GO" id="GO:0005737">
    <property type="term" value="C:cytoplasm"/>
    <property type="evidence" value="ECO:0007669"/>
    <property type="project" value="UniProtKB-ARBA"/>
</dbReference>
<protein>
    <recommendedName>
        <fullName evidence="5">EF-hand domain-containing protein</fullName>
    </recommendedName>
</protein>
<evidence type="ECO:0000313" key="7">
    <source>
        <dbReference type="Proteomes" id="UP000596660"/>
    </source>
</evidence>
<keyword evidence="3" id="KW-0677">Repeat</keyword>
<evidence type="ECO:0000256" key="2">
    <source>
        <dbReference type="ARBA" id="ARBA00022723"/>
    </source>
</evidence>
<name>A0A803KXW0_CHEQI</name>
<evidence type="ECO:0000313" key="6">
    <source>
        <dbReference type="EnsemblPlants" id="AUR62003869-RA:cds"/>
    </source>
</evidence>
<dbReference type="InterPro" id="IPR011992">
    <property type="entry name" value="EF-hand-dom_pair"/>
</dbReference>
<dbReference type="InterPro" id="IPR002048">
    <property type="entry name" value="EF_hand_dom"/>
</dbReference>